<keyword evidence="9" id="KW-1185">Reference proteome</keyword>
<dbReference type="InterPro" id="IPR037185">
    <property type="entry name" value="EmrE-like"/>
</dbReference>
<protein>
    <submittedName>
        <fullName evidence="8">DMT family transporter</fullName>
    </submittedName>
</protein>
<feature type="transmembrane region" description="Helical" evidence="6">
    <location>
        <begin position="123"/>
        <end position="139"/>
    </location>
</feature>
<dbReference type="InterPro" id="IPR050638">
    <property type="entry name" value="AA-Vitamin_Transporters"/>
</dbReference>
<evidence type="ECO:0000256" key="6">
    <source>
        <dbReference type="SAM" id="Phobius"/>
    </source>
</evidence>
<evidence type="ECO:0000313" key="9">
    <source>
        <dbReference type="Proteomes" id="UP001652442"/>
    </source>
</evidence>
<dbReference type="PANTHER" id="PTHR32322:SF2">
    <property type="entry name" value="EAMA DOMAIN-CONTAINING PROTEIN"/>
    <property type="match status" value="1"/>
</dbReference>
<dbReference type="PANTHER" id="PTHR32322">
    <property type="entry name" value="INNER MEMBRANE TRANSPORTER"/>
    <property type="match status" value="1"/>
</dbReference>
<feature type="domain" description="EamA" evidence="7">
    <location>
        <begin position="148"/>
        <end position="281"/>
    </location>
</feature>
<feature type="transmembrane region" description="Helical" evidence="6">
    <location>
        <begin position="242"/>
        <end position="261"/>
    </location>
</feature>
<keyword evidence="5 6" id="KW-0472">Membrane</keyword>
<evidence type="ECO:0000256" key="5">
    <source>
        <dbReference type="ARBA" id="ARBA00023136"/>
    </source>
</evidence>
<keyword evidence="4 6" id="KW-1133">Transmembrane helix</keyword>
<organism evidence="8 9">
    <name type="scientific">Brotonthovivens ammoniilytica</name>
    <dbReference type="NCBI Taxonomy" id="2981725"/>
    <lineage>
        <taxon>Bacteria</taxon>
        <taxon>Bacillati</taxon>
        <taxon>Bacillota</taxon>
        <taxon>Clostridia</taxon>
        <taxon>Lachnospirales</taxon>
        <taxon>Lachnospiraceae</taxon>
        <taxon>Brotonthovivens</taxon>
    </lineage>
</organism>
<feature type="transmembrane region" description="Helical" evidence="6">
    <location>
        <begin position="35"/>
        <end position="55"/>
    </location>
</feature>
<feature type="transmembrane region" description="Helical" evidence="6">
    <location>
        <begin position="7"/>
        <end position="23"/>
    </location>
</feature>
<dbReference type="InterPro" id="IPR000620">
    <property type="entry name" value="EamA_dom"/>
</dbReference>
<dbReference type="RefSeq" id="WP_158424787.1">
    <property type="nucleotide sequence ID" value="NZ_JAOQJQ010000002.1"/>
</dbReference>
<evidence type="ECO:0000259" key="7">
    <source>
        <dbReference type="Pfam" id="PF00892"/>
    </source>
</evidence>
<proteinExistence type="inferred from homology"/>
<comment type="similarity">
    <text evidence="2">Belongs to the EamA transporter family.</text>
</comment>
<dbReference type="SUPFAM" id="SSF103481">
    <property type="entry name" value="Multidrug resistance efflux transporter EmrE"/>
    <property type="match status" value="2"/>
</dbReference>
<accession>A0ABT2TIL3</accession>
<feature type="transmembrane region" description="Helical" evidence="6">
    <location>
        <begin position="145"/>
        <end position="166"/>
    </location>
</feature>
<evidence type="ECO:0000256" key="2">
    <source>
        <dbReference type="ARBA" id="ARBA00007362"/>
    </source>
</evidence>
<feature type="transmembrane region" description="Helical" evidence="6">
    <location>
        <begin position="98"/>
        <end position="116"/>
    </location>
</feature>
<dbReference type="Gene3D" id="1.10.3730.20">
    <property type="match status" value="1"/>
</dbReference>
<evidence type="ECO:0000256" key="4">
    <source>
        <dbReference type="ARBA" id="ARBA00022989"/>
    </source>
</evidence>
<gene>
    <name evidence="8" type="ORF">OCV88_06825</name>
</gene>
<dbReference type="Proteomes" id="UP001652442">
    <property type="component" value="Unassembled WGS sequence"/>
</dbReference>
<feature type="transmembrane region" description="Helical" evidence="6">
    <location>
        <begin position="178"/>
        <end position="199"/>
    </location>
</feature>
<sequence>MKQIRGYVFTIVAAAGFGAQPFLAKFVYSYGVGEVMLALLRVLCMTPVFGILGVLNRERFKIPVRYMLRIILLALTGAVLTTAMLFTAYNLIDTGTATTLNFTYPIFVLLLGRAAFKVKIQKHSLVSLIICIAGIVLFANPSGAFSWSGFFLSLASGITYGFYVLYLDKSKIMEHTGFYTYTFYFFLAASVMLLPIAGFSGELNFIIPTGGWMFILLFAIDGGILATVFLQIGIREIGSSKASILTALEPVTSIVLGVLFLQESLSIFSLIGIVLVIFSNIYLVFVPENRRKYSSTDNKVF</sequence>
<feature type="domain" description="EamA" evidence="7">
    <location>
        <begin position="5"/>
        <end position="138"/>
    </location>
</feature>
<feature type="transmembrane region" description="Helical" evidence="6">
    <location>
        <begin position="205"/>
        <end position="230"/>
    </location>
</feature>
<evidence type="ECO:0000256" key="1">
    <source>
        <dbReference type="ARBA" id="ARBA00004141"/>
    </source>
</evidence>
<evidence type="ECO:0000313" key="8">
    <source>
        <dbReference type="EMBL" id="MCU6762055.1"/>
    </source>
</evidence>
<dbReference type="EMBL" id="JAOQJQ010000002">
    <property type="protein sequence ID" value="MCU6762055.1"/>
    <property type="molecule type" value="Genomic_DNA"/>
</dbReference>
<comment type="caution">
    <text evidence="8">The sequence shown here is derived from an EMBL/GenBank/DDBJ whole genome shotgun (WGS) entry which is preliminary data.</text>
</comment>
<reference evidence="8 9" key="1">
    <citation type="journal article" date="2021" name="ISME Commun">
        <title>Automated analysis of genomic sequences facilitates high-throughput and comprehensive description of bacteria.</title>
        <authorList>
            <person name="Hitch T.C.A."/>
        </authorList>
    </citation>
    <scope>NUCLEOTIDE SEQUENCE [LARGE SCALE GENOMIC DNA]</scope>
    <source>
        <strain evidence="8 9">Sanger_109</strain>
    </source>
</reference>
<keyword evidence="3 6" id="KW-0812">Transmembrane</keyword>
<feature type="transmembrane region" description="Helical" evidence="6">
    <location>
        <begin position="267"/>
        <end position="285"/>
    </location>
</feature>
<dbReference type="Pfam" id="PF00892">
    <property type="entry name" value="EamA"/>
    <property type="match status" value="2"/>
</dbReference>
<name>A0ABT2TIL3_9FIRM</name>
<comment type="subcellular location">
    <subcellularLocation>
        <location evidence="1">Membrane</location>
        <topology evidence="1">Multi-pass membrane protein</topology>
    </subcellularLocation>
</comment>
<feature type="transmembrane region" description="Helical" evidence="6">
    <location>
        <begin position="67"/>
        <end position="92"/>
    </location>
</feature>
<evidence type="ECO:0000256" key="3">
    <source>
        <dbReference type="ARBA" id="ARBA00022692"/>
    </source>
</evidence>